<dbReference type="PANTHER" id="PTHR34408">
    <property type="entry name" value="FAMILY PROTEIN, PUTATIVE-RELATED"/>
    <property type="match status" value="1"/>
</dbReference>
<accession>A0A5E7KNE3</accession>
<dbReference type="PANTHER" id="PTHR34408:SF1">
    <property type="entry name" value="GLYCOSYL HYDROLASE FAMILY 19 DOMAIN-CONTAINING PROTEIN HI_1415"/>
    <property type="match status" value="1"/>
</dbReference>
<dbReference type="GO" id="GO:0004568">
    <property type="term" value="F:chitinase activity"/>
    <property type="evidence" value="ECO:0007669"/>
    <property type="project" value="InterPro"/>
</dbReference>
<proteinExistence type="predicted"/>
<organism evidence="2 3">
    <name type="scientific">Pseudomonas fluorescens</name>
    <dbReference type="NCBI Taxonomy" id="294"/>
    <lineage>
        <taxon>Bacteria</taxon>
        <taxon>Pseudomonadati</taxon>
        <taxon>Pseudomonadota</taxon>
        <taxon>Gammaproteobacteria</taxon>
        <taxon>Pseudomonadales</taxon>
        <taxon>Pseudomonadaceae</taxon>
        <taxon>Pseudomonas</taxon>
    </lineage>
</organism>
<feature type="domain" description="Glycoside hydrolase family 19 catalytic" evidence="1">
    <location>
        <begin position="86"/>
        <end position="176"/>
    </location>
</feature>
<dbReference type="OrthoDB" id="9798982at2"/>
<dbReference type="InterPro" id="IPR052354">
    <property type="entry name" value="Cell_Wall_Dynamics_Protein"/>
</dbReference>
<dbReference type="InterPro" id="IPR000726">
    <property type="entry name" value="Glyco_hydro_19_cat"/>
</dbReference>
<dbReference type="InterPro" id="IPR018247">
    <property type="entry name" value="EF_Hand_1_Ca_BS"/>
</dbReference>
<dbReference type="Proteomes" id="UP000385207">
    <property type="component" value="Unassembled WGS sequence"/>
</dbReference>
<dbReference type="EMBL" id="CABVII010000011">
    <property type="protein sequence ID" value="VVP01603.1"/>
    <property type="molecule type" value="Genomic_DNA"/>
</dbReference>
<evidence type="ECO:0000313" key="3">
    <source>
        <dbReference type="Proteomes" id="UP000385207"/>
    </source>
</evidence>
<dbReference type="RefSeq" id="WP_150784192.1">
    <property type="nucleotide sequence ID" value="NZ_CABVII010000011.1"/>
</dbReference>
<dbReference type="InterPro" id="IPR023346">
    <property type="entry name" value="Lysozyme-like_dom_sf"/>
</dbReference>
<name>A0A5E7KNE3_PSEFL</name>
<evidence type="ECO:0000259" key="1">
    <source>
        <dbReference type="Pfam" id="PF00182"/>
    </source>
</evidence>
<reference evidence="2 3" key="1">
    <citation type="submission" date="2019-09" db="EMBL/GenBank/DDBJ databases">
        <authorList>
            <person name="Chandra G."/>
            <person name="Truman W A."/>
        </authorList>
    </citation>
    <scope>NUCLEOTIDE SEQUENCE [LARGE SCALE GENOMIC DNA]</scope>
    <source>
        <strain evidence="2">PS862</strain>
    </source>
</reference>
<dbReference type="GO" id="GO:0006032">
    <property type="term" value="P:chitin catabolic process"/>
    <property type="evidence" value="ECO:0007669"/>
    <property type="project" value="InterPro"/>
</dbReference>
<protein>
    <recommendedName>
        <fullName evidence="1">Glycoside hydrolase family 19 catalytic domain-containing protein</fullName>
    </recommendedName>
</protein>
<evidence type="ECO:0000313" key="2">
    <source>
        <dbReference type="EMBL" id="VVP01603.1"/>
    </source>
</evidence>
<sequence>MAYSPLTQQQLLAILPNCRPVVGAWLPALNRAMARFDISTRVRQAAFLAQIGHESAQLTQLSESLYYKDAERVAQLFKYGFDLNHNGRVDPAEVEFAKGYLRNSEKLANRVYGARYGNGPEASGDGFRFRARGGIGITFRDNYRLCGQALNLPLLEQPELLQQPEYAALSAAWFWWDRGLSDKADLGLFDGISSVINGGGNGRAERRELWAKAKSVLCG</sequence>
<dbReference type="Gene3D" id="1.10.530.10">
    <property type="match status" value="1"/>
</dbReference>
<gene>
    <name evidence="2" type="ORF">PS862_02877</name>
</gene>
<dbReference type="PROSITE" id="PS00018">
    <property type="entry name" value="EF_HAND_1"/>
    <property type="match status" value="1"/>
</dbReference>
<dbReference type="GO" id="GO:0016998">
    <property type="term" value="P:cell wall macromolecule catabolic process"/>
    <property type="evidence" value="ECO:0007669"/>
    <property type="project" value="InterPro"/>
</dbReference>
<dbReference type="Pfam" id="PF00182">
    <property type="entry name" value="Glyco_hydro_19"/>
    <property type="match status" value="1"/>
</dbReference>
<dbReference type="AlphaFoldDB" id="A0A5E7KNE3"/>
<dbReference type="SUPFAM" id="SSF53955">
    <property type="entry name" value="Lysozyme-like"/>
    <property type="match status" value="1"/>
</dbReference>